<evidence type="ECO:0000259" key="3">
    <source>
        <dbReference type="Pfam" id="PF03161"/>
    </source>
</evidence>
<keyword evidence="4" id="KW-0496">Mitochondrion</keyword>
<dbReference type="InterPro" id="IPR004860">
    <property type="entry name" value="LAGLIDADG_dom"/>
</dbReference>
<organism evidence="4">
    <name type="scientific">Armillaria sinapina</name>
    <dbReference type="NCBI Taxonomy" id="64372"/>
    <lineage>
        <taxon>Eukaryota</taxon>
        <taxon>Fungi</taxon>
        <taxon>Dikarya</taxon>
        <taxon>Basidiomycota</taxon>
        <taxon>Agaricomycotina</taxon>
        <taxon>Agaricomycetes</taxon>
        <taxon>Agaricomycetidae</taxon>
        <taxon>Agaricales</taxon>
        <taxon>Marasmiineae</taxon>
        <taxon>Physalacriaceae</taxon>
        <taxon>Armillaria</taxon>
    </lineage>
</organism>
<evidence type="ECO:0000256" key="2">
    <source>
        <dbReference type="SAM" id="SignalP"/>
    </source>
</evidence>
<dbReference type="Pfam" id="PF03161">
    <property type="entry name" value="LAGLIDADG_2"/>
    <property type="match status" value="1"/>
</dbReference>
<comment type="function">
    <text evidence="1">Mitochondrial DNA endonuclease involved in intron homing.</text>
</comment>
<sequence>MVRKMVIFFDLLIYTLLFAARSTKGIKKLSKLERDAIKINVDVMSCITGMMLSDGHIQQRSITGNGRFIFAQSGKLNKREYFNLVLEIMKPFCSVNYIPYFKEWTDNRTNTLNSSISLTTMQLPCFTDLRNIWYSNSIKKVPLNIQNMLTPIALAHWICGDGSKQNEGIHLSVYAFSTFDVELLIKAFNNRYNIECSIHHTDRGPRIYISKKHMDILRPLVSSHIVPSMKYKIGL</sequence>
<reference evidence="4" key="1">
    <citation type="journal article" date="2019" name="BMC Genomics">
        <title>Mobile genetic elements explain size variation in the mitochondrial genomes of four closely-related Armillaria species.</title>
        <authorList>
            <person name="Kolesnikova A.I."/>
            <person name="Putintseva Y.A."/>
            <person name="Simonov E.P."/>
            <person name="Biriukov V.V."/>
            <person name="Oreshkova N.V."/>
            <person name="Pavlov I.N."/>
            <person name="Sharov V.V."/>
            <person name="Kuzmin D.A."/>
            <person name="Anderson J.B."/>
            <person name="Krutovsky K.V."/>
        </authorList>
    </citation>
    <scope>NUCLEOTIDE SEQUENCE</scope>
</reference>
<dbReference type="InterPro" id="IPR027434">
    <property type="entry name" value="Homing_endonucl"/>
</dbReference>
<protein>
    <recommendedName>
        <fullName evidence="3">Homing endonuclease LAGLIDADG domain-containing protein</fullName>
    </recommendedName>
</protein>
<dbReference type="EMBL" id="MH282847">
    <property type="protein sequence ID" value="QCB16354.1"/>
    <property type="molecule type" value="Genomic_DNA"/>
</dbReference>
<keyword evidence="2" id="KW-0732">Signal</keyword>
<dbReference type="AlphaFoldDB" id="A0A4D6FF06"/>
<feature type="chain" id="PRO_5026082347" description="Homing endonuclease LAGLIDADG domain-containing protein" evidence="2">
    <location>
        <begin position="26"/>
        <end position="235"/>
    </location>
</feature>
<feature type="signal peptide" evidence="2">
    <location>
        <begin position="1"/>
        <end position="25"/>
    </location>
</feature>
<name>A0A4D6FF06_9AGAR</name>
<dbReference type="RefSeq" id="YP_009631574.1">
    <property type="nucleotide sequence ID" value="NC_042229.1"/>
</dbReference>
<dbReference type="Gene3D" id="3.10.28.10">
    <property type="entry name" value="Homing endonucleases"/>
    <property type="match status" value="2"/>
</dbReference>
<proteinExistence type="predicted"/>
<dbReference type="GO" id="GO:0004519">
    <property type="term" value="F:endonuclease activity"/>
    <property type="evidence" value="ECO:0007669"/>
    <property type="project" value="InterPro"/>
</dbReference>
<dbReference type="GeneID" id="40135484"/>
<evidence type="ECO:0000313" key="4">
    <source>
        <dbReference type="EMBL" id="QCB16354.1"/>
    </source>
</evidence>
<evidence type="ECO:0000256" key="1">
    <source>
        <dbReference type="ARBA" id="ARBA00002670"/>
    </source>
</evidence>
<dbReference type="SUPFAM" id="SSF55608">
    <property type="entry name" value="Homing endonucleases"/>
    <property type="match status" value="1"/>
</dbReference>
<geneLocation type="mitochondrion" evidence="4"/>
<feature type="domain" description="Homing endonuclease LAGLIDADG" evidence="3">
    <location>
        <begin position="45"/>
        <end position="217"/>
    </location>
</feature>
<accession>A0A4D6FF06</accession>
<gene>
    <name evidence="4" type="primary">oi5cob</name>
</gene>